<name>A0A1I7SEA5_BURXY</name>
<evidence type="ECO:0000256" key="4">
    <source>
        <dbReference type="ARBA" id="ARBA00022840"/>
    </source>
</evidence>
<dbReference type="Proteomes" id="UP000095284">
    <property type="component" value="Unplaced"/>
</dbReference>
<dbReference type="PROSITE" id="PS50011">
    <property type="entry name" value="PROTEIN_KINASE_DOM"/>
    <property type="match status" value="1"/>
</dbReference>
<dbReference type="CDD" id="cd00192">
    <property type="entry name" value="PTKc"/>
    <property type="match status" value="1"/>
</dbReference>
<dbReference type="EMBL" id="CAJFDI010000001">
    <property type="protein sequence ID" value="CAD5210975.1"/>
    <property type="molecule type" value="Genomic_DNA"/>
</dbReference>
<dbReference type="SMART" id="SM00252">
    <property type="entry name" value="SH2"/>
    <property type="match status" value="1"/>
</dbReference>
<keyword evidence="5 8" id="KW-0829">Tyrosine-protein kinase</keyword>
<keyword evidence="1 8" id="KW-0808">Transferase</keyword>
<dbReference type="Gene3D" id="3.30.505.10">
    <property type="entry name" value="SH2 domain"/>
    <property type="match status" value="1"/>
</dbReference>
<evidence type="ECO:0000256" key="3">
    <source>
        <dbReference type="ARBA" id="ARBA00022777"/>
    </source>
</evidence>
<dbReference type="SMR" id="A0A1I7SEA5"/>
<gene>
    <name evidence="10" type="ORF">BXYJ_LOCUS2197</name>
</gene>
<dbReference type="SMART" id="SM00219">
    <property type="entry name" value="TyrKc"/>
    <property type="match status" value="1"/>
</dbReference>
<dbReference type="InterPro" id="IPR001245">
    <property type="entry name" value="Ser-Thr/Tyr_kinase_cat_dom"/>
</dbReference>
<comment type="similarity">
    <text evidence="8">Belongs to the protein kinase superfamily. Tyr protein kinase family.</text>
</comment>
<reference evidence="14" key="1">
    <citation type="submission" date="2016-11" db="UniProtKB">
        <authorList>
            <consortium name="WormBaseParasite"/>
        </authorList>
    </citation>
    <scope>IDENTIFICATION</scope>
</reference>
<dbReference type="Pfam" id="PF07714">
    <property type="entry name" value="PK_Tyr_Ser-Thr"/>
    <property type="match status" value="1"/>
</dbReference>
<comment type="catalytic activity">
    <reaction evidence="6 8">
        <text>L-tyrosyl-[protein] + ATP = O-phospho-L-tyrosyl-[protein] + ADP + H(+)</text>
        <dbReference type="Rhea" id="RHEA:10596"/>
        <dbReference type="Rhea" id="RHEA-COMP:10136"/>
        <dbReference type="Rhea" id="RHEA-COMP:20101"/>
        <dbReference type="ChEBI" id="CHEBI:15378"/>
        <dbReference type="ChEBI" id="CHEBI:30616"/>
        <dbReference type="ChEBI" id="CHEBI:46858"/>
        <dbReference type="ChEBI" id="CHEBI:61978"/>
        <dbReference type="ChEBI" id="CHEBI:456216"/>
        <dbReference type="EC" id="2.7.10.2"/>
    </reaction>
</comment>
<dbReference type="SUPFAM" id="SSF55550">
    <property type="entry name" value="SH2 domain"/>
    <property type="match status" value="1"/>
</dbReference>
<dbReference type="GO" id="GO:0005524">
    <property type="term" value="F:ATP binding"/>
    <property type="evidence" value="ECO:0007669"/>
    <property type="project" value="UniProtKB-UniRule"/>
</dbReference>
<dbReference type="GO" id="GO:0004715">
    <property type="term" value="F:non-membrane spanning protein tyrosine kinase activity"/>
    <property type="evidence" value="ECO:0007669"/>
    <property type="project" value="UniProtKB-EC"/>
</dbReference>
<dbReference type="Proteomes" id="UP000659654">
    <property type="component" value="Unassembled WGS sequence"/>
</dbReference>
<dbReference type="WBParaSite" id="BXY_1136400.1">
    <property type="protein sequence ID" value="BXY_1136400.1"/>
    <property type="gene ID" value="BXY_1136400"/>
</dbReference>
<evidence type="ECO:0000313" key="13">
    <source>
        <dbReference type="Proteomes" id="UP000659654"/>
    </source>
</evidence>
<reference evidence="11" key="2">
    <citation type="submission" date="2020-08" db="EMBL/GenBank/DDBJ databases">
        <authorList>
            <person name="Kikuchi T."/>
        </authorList>
    </citation>
    <scope>NUCLEOTIDE SEQUENCE</scope>
    <source>
        <strain evidence="10">Ka4C1</strain>
    </source>
</reference>
<dbReference type="PROSITE" id="PS00109">
    <property type="entry name" value="PROTEIN_KINASE_TYR"/>
    <property type="match status" value="1"/>
</dbReference>
<dbReference type="PROSITE" id="PS00107">
    <property type="entry name" value="PROTEIN_KINASE_ATP"/>
    <property type="match status" value="1"/>
</dbReference>
<accession>A0A1I7SEA5</accession>
<dbReference type="InterPro" id="IPR036860">
    <property type="entry name" value="SH2_dom_sf"/>
</dbReference>
<keyword evidence="2 7" id="KW-0547">Nucleotide-binding</keyword>
<evidence type="ECO:0000256" key="5">
    <source>
        <dbReference type="ARBA" id="ARBA00023137"/>
    </source>
</evidence>
<proteinExistence type="inferred from homology"/>
<keyword evidence="3 8" id="KW-0418">Kinase</keyword>
<keyword evidence="13" id="KW-1185">Reference proteome</keyword>
<dbReference type="InterPro" id="IPR050198">
    <property type="entry name" value="Non-receptor_tyrosine_kinases"/>
</dbReference>
<evidence type="ECO:0000259" key="9">
    <source>
        <dbReference type="PROSITE" id="PS50011"/>
    </source>
</evidence>
<dbReference type="SUPFAM" id="SSF56112">
    <property type="entry name" value="Protein kinase-like (PK-like)"/>
    <property type="match status" value="1"/>
</dbReference>
<evidence type="ECO:0000256" key="8">
    <source>
        <dbReference type="RuleBase" id="RU362096"/>
    </source>
</evidence>
<evidence type="ECO:0000256" key="1">
    <source>
        <dbReference type="ARBA" id="ARBA00022679"/>
    </source>
</evidence>
<evidence type="ECO:0000256" key="7">
    <source>
        <dbReference type="PROSITE-ProRule" id="PRU10141"/>
    </source>
</evidence>
<dbReference type="Proteomes" id="UP000582659">
    <property type="component" value="Unassembled WGS sequence"/>
</dbReference>
<dbReference type="InterPro" id="IPR008266">
    <property type="entry name" value="Tyr_kinase_AS"/>
</dbReference>
<dbReference type="InterPro" id="IPR017441">
    <property type="entry name" value="Protein_kinase_ATP_BS"/>
</dbReference>
<dbReference type="Gene3D" id="1.10.510.10">
    <property type="entry name" value="Transferase(Phosphotransferase) domain 1"/>
    <property type="match status" value="1"/>
</dbReference>
<evidence type="ECO:0000313" key="11">
    <source>
        <dbReference type="EMBL" id="CAG9087389.1"/>
    </source>
</evidence>
<evidence type="ECO:0000313" key="10">
    <source>
        <dbReference type="EMBL" id="CAD5210975.1"/>
    </source>
</evidence>
<dbReference type="AlphaFoldDB" id="A0A1I7SEA5"/>
<dbReference type="EC" id="2.7.10.2" evidence="8"/>
<evidence type="ECO:0000256" key="6">
    <source>
        <dbReference type="ARBA" id="ARBA00051245"/>
    </source>
</evidence>
<dbReference type="InterPro" id="IPR000719">
    <property type="entry name" value="Prot_kinase_dom"/>
</dbReference>
<keyword evidence="4 7" id="KW-0067">ATP-binding</keyword>
<dbReference type="PANTHER" id="PTHR24418">
    <property type="entry name" value="TYROSINE-PROTEIN KINASE"/>
    <property type="match status" value="1"/>
</dbReference>
<feature type="binding site" evidence="7">
    <location>
        <position position="259"/>
    </location>
    <ligand>
        <name>ATP</name>
        <dbReference type="ChEBI" id="CHEBI:30616"/>
    </ligand>
</feature>
<evidence type="ECO:0000313" key="12">
    <source>
        <dbReference type="Proteomes" id="UP000095284"/>
    </source>
</evidence>
<dbReference type="InterPro" id="IPR020635">
    <property type="entry name" value="Tyr_kinase_cat_dom"/>
</dbReference>
<dbReference type="PRINTS" id="PR00109">
    <property type="entry name" value="TYRKINASE"/>
</dbReference>
<evidence type="ECO:0000313" key="14">
    <source>
        <dbReference type="WBParaSite" id="BXY_1136400.1"/>
    </source>
</evidence>
<evidence type="ECO:0000256" key="2">
    <source>
        <dbReference type="ARBA" id="ARBA00022741"/>
    </source>
</evidence>
<dbReference type="OrthoDB" id="546826at2759"/>
<sequence>MSFFDKFRSSPTHPLNEDLLLQTAIEKEDGEIIKSSAPMSALGIEEYPSSSEIRSPSDPKAATPEFDLTQVSEVKDFQTLTCLEVSSRFNLTTGAEKSVKAAEKPLIEIKCVYRDLNVEDEPYFHGLVRSIDTVVMLTQEKSFLVHQTAYSGVQYYVLSHRWMHKIHHRIIGKCQDANDWFINEHCAPNIVELIDYHCAKKIPVNEEGAIIKYAVPRRDWSLNVEQLMLGKAIGKGEFGLIYKAKIRRLFRPDKKAVVKVLLNADKIDRFEKARLFCEAQLMMSLRHKNVLRIYGICAHGEDLILALERASNGSLLSYLQAKHPSSKQKLKFCRHLASGMAYLSKEGLSRAYIRHFPILHRDLAARNCLVSKSGNLKVADFGLSTSGLEAFKLKEKKVPIRWLAPEVLLHNTFSGKSDSWSFGVVLFEIWSDGQRPYDEIRDKKLVRKMVIDGYRLTPPEGMPGFYADVMAACFHTDPIQRCSLIQIERAVKNDDLNWLVAEISNEGKGSPQTLDEYFSL</sequence>
<protein>
    <recommendedName>
        <fullName evidence="8">Tyrosine-protein kinase</fullName>
        <ecNumber evidence="8">2.7.10.2</ecNumber>
    </recommendedName>
</protein>
<dbReference type="InterPro" id="IPR011009">
    <property type="entry name" value="Kinase-like_dom_sf"/>
</dbReference>
<dbReference type="eggNOG" id="KOG0194">
    <property type="taxonomic scope" value="Eukaryota"/>
</dbReference>
<organism evidence="12 14">
    <name type="scientific">Bursaphelenchus xylophilus</name>
    <name type="common">Pinewood nematode worm</name>
    <name type="synonym">Aphelenchoides xylophilus</name>
    <dbReference type="NCBI Taxonomy" id="6326"/>
    <lineage>
        <taxon>Eukaryota</taxon>
        <taxon>Metazoa</taxon>
        <taxon>Ecdysozoa</taxon>
        <taxon>Nematoda</taxon>
        <taxon>Chromadorea</taxon>
        <taxon>Rhabditida</taxon>
        <taxon>Tylenchina</taxon>
        <taxon>Tylenchomorpha</taxon>
        <taxon>Aphelenchoidea</taxon>
        <taxon>Aphelenchoididae</taxon>
        <taxon>Bursaphelenchus</taxon>
    </lineage>
</organism>
<dbReference type="InterPro" id="IPR000980">
    <property type="entry name" value="SH2"/>
</dbReference>
<dbReference type="EMBL" id="CAJFCV020000001">
    <property type="protein sequence ID" value="CAG9087389.1"/>
    <property type="molecule type" value="Genomic_DNA"/>
</dbReference>
<feature type="domain" description="Protein kinase" evidence="9">
    <location>
        <begin position="227"/>
        <end position="499"/>
    </location>
</feature>